<dbReference type="Proteomes" id="UP000693981">
    <property type="component" value="Unassembled WGS sequence"/>
</dbReference>
<evidence type="ECO:0000313" key="3">
    <source>
        <dbReference type="Proteomes" id="UP000693981"/>
    </source>
</evidence>
<evidence type="ECO:0000313" key="2">
    <source>
        <dbReference type="EMBL" id="KAG7386938.1"/>
    </source>
</evidence>
<gene>
    <name evidence="2" type="ORF">PHYBOEH_008437</name>
</gene>
<sequence length="139" mass="15177">MDIRFNEKVDKYRVGSLKKGDWRKLHTNRTIGHLADDREQELKAKTYQIPTVKAYASAEADNEVYSDFEDDNGHPTALAPGDVPIASDSERSDNSSQASKASNGSRHSGSSSETDSNKPSMPKKTIPPKSSASSKHTSP</sequence>
<feature type="compositionally biased region" description="Low complexity" evidence="1">
    <location>
        <begin position="99"/>
        <end position="114"/>
    </location>
</feature>
<name>A0A8T1W2Z6_9STRA</name>
<evidence type="ECO:0000256" key="1">
    <source>
        <dbReference type="SAM" id="MobiDB-lite"/>
    </source>
</evidence>
<accession>A0A8T1W2Z6</accession>
<keyword evidence="3" id="KW-1185">Reference proteome</keyword>
<reference evidence="2" key="1">
    <citation type="submission" date="2021-02" db="EMBL/GenBank/DDBJ databases">
        <authorList>
            <person name="Palmer J.M."/>
        </authorList>
    </citation>
    <scope>NUCLEOTIDE SEQUENCE</scope>
    <source>
        <strain evidence="2">SCRP23</strain>
    </source>
</reference>
<proteinExistence type="predicted"/>
<feature type="region of interest" description="Disordered" evidence="1">
    <location>
        <begin position="63"/>
        <end position="139"/>
    </location>
</feature>
<dbReference type="AlphaFoldDB" id="A0A8T1W2Z6"/>
<feature type="compositionally biased region" description="Polar residues" evidence="1">
    <location>
        <begin position="128"/>
        <end position="139"/>
    </location>
</feature>
<organism evidence="2 3">
    <name type="scientific">Phytophthora boehmeriae</name>
    <dbReference type="NCBI Taxonomy" id="109152"/>
    <lineage>
        <taxon>Eukaryota</taxon>
        <taxon>Sar</taxon>
        <taxon>Stramenopiles</taxon>
        <taxon>Oomycota</taxon>
        <taxon>Peronosporomycetes</taxon>
        <taxon>Peronosporales</taxon>
        <taxon>Peronosporaceae</taxon>
        <taxon>Phytophthora</taxon>
    </lineage>
</organism>
<protein>
    <submittedName>
        <fullName evidence="2">Uncharacterized protein</fullName>
    </submittedName>
</protein>
<comment type="caution">
    <text evidence="2">The sequence shown here is derived from an EMBL/GenBank/DDBJ whole genome shotgun (WGS) entry which is preliminary data.</text>
</comment>
<dbReference type="EMBL" id="JAGDFL010000494">
    <property type="protein sequence ID" value="KAG7386938.1"/>
    <property type="molecule type" value="Genomic_DNA"/>
</dbReference>